<name>A5Z3C0_9FIRM</name>
<gene>
    <name evidence="1" type="ORF">EUBVEN_00166</name>
</gene>
<comment type="caution">
    <text evidence="1">The sequence shown here is derived from an EMBL/GenBank/DDBJ whole genome shotgun (WGS) entry which is preliminary data.</text>
</comment>
<accession>A5Z3C0</accession>
<sequence length="76" mass="8743">MCMTNNSPSFCCQIRRDNTKDFILYNVNVFVRSDNTVILEVKWDNDADGTLTAMFSENDTEQMVFTLVLVIINAKK</sequence>
<dbReference type="HOGENOM" id="CLU_2649109_0_0_9"/>
<evidence type="ECO:0000313" key="1">
    <source>
        <dbReference type="EMBL" id="EDM52515.1"/>
    </source>
</evidence>
<reference evidence="1 2" key="2">
    <citation type="submission" date="2007-04" db="EMBL/GenBank/DDBJ databases">
        <title>Draft genome sequence of Eubacterium ventriosum (ATCC 27560).</title>
        <authorList>
            <person name="Sudarsanam P."/>
            <person name="Ley R."/>
            <person name="Guruge J."/>
            <person name="Turnbaugh P.J."/>
            <person name="Mahowald M."/>
            <person name="Liep D."/>
            <person name="Gordon J."/>
        </authorList>
    </citation>
    <scope>NUCLEOTIDE SEQUENCE [LARGE SCALE GENOMIC DNA]</scope>
    <source>
        <strain evidence="1 2">ATCC 27560</strain>
    </source>
</reference>
<organism evidence="1 2">
    <name type="scientific">Eubacterium ventriosum ATCC 27560</name>
    <dbReference type="NCBI Taxonomy" id="411463"/>
    <lineage>
        <taxon>Bacteria</taxon>
        <taxon>Bacillati</taxon>
        <taxon>Bacillota</taxon>
        <taxon>Clostridia</taxon>
        <taxon>Eubacteriales</taxon>
        <taxon>Eubacteriaceae</taxon>
        <taxon>Eubacterium</taxon>
    </lineage>
</organism>
<protein>
    <submittedName>
        <fullName evidence="1">Uncharacterized protein</fullName>
    </submittedName>
</protein>
<dbReference type="STRING" id="411463.EUBVEN_00166"/>
<dbReference type="AlphaFoldDB" id="A5Z3C0"/>
<reference evidence="1 2" key="1">
    <citation type="submission" date="2007-03" db="EMBL/GenBank/DDBJ databases">
        <authorList>
            <person name="Fulton L."/>
            <person name="Clifton S."/>
            <person name="Fulton B."/>
            <person name="Xu J."/>
            <person name="Minx P."/>
            <person name="Pepin K.H."/>
            <person name="Johnson M."/>
            <person name="Thiruvilangam P."/>
            <person name="Bhonagiri V."/>
            <person name="Nash W.E."/>
            <person name="Mardis E.R."/>
            <person name="Wilson R.K."/>
        </authorList>
    </citation>
    <scope>NUCLEOTIDE SEQUENCE [LARGE SCALE GENOMIC DNA]</scope>
    <source>
        <strain evidence="1 2">ATCC 27560</strain>
    </source>
</reference>
<dbReference type="Proteomes" id="UP000006000">
    <property type="component" value="Unassembled WGS sequence"/>
</dbReference>
<proteinExistence type="predicted"/>
<evidence type="ECO:0000313" key="2">
    <source>
        <dbReference type="Proteomes" id="UP000006000"/>
    </source>
</evidence>
<dbReference type="EMBL" id="AAVL02000022">
    <property type="protein sequence ID" value="EDM52515.1"/>
    <property type="molecule type" value="Genomic_DNA"/>
</dbReference>